<feature type="compositionally biased region" description="Polar residues" evidence="1">
    <location>
        <begin position="39"/>
        <end position="51"/>
    </location>
</feature>
<feature type="region of interest" description="Disordered" evidence="1">
    <location>
        <begin position="623"/>
        <end position="666"/>
    </location>
</feature>
<feature type="compositionally biased region" description="Polar residues" evidence="1">
    <location>
        <begin position="684"/>
        <end position="699"/>
    </location>
</feature>
<sequence length="1266" mass="142082">MLKVLRKISGHSNDGDHEKNVPPRRKDVNKDLRKPYNAKTAQYPPQVSGTTPVPDGKQHPFAPSKPAATLSSTQLNESRSVSSGMSSGADSTAHMTPHEIHESLIRQNQINRKKSEQYYIYDFDNYRGPTNESVSADPNYNIFNVRDGINASSARYVVHYLTKEFKRQLMERLSTKNSGLDTDVLRASMEIFKPNLSHFSNSEINICKRILRSFFPWKGCSLTGTAIENAISENYGDFSNPKHWTRLILSLRIIWSQLSNGIIPWKSYQNFCKLELQKNYPIMSFYNLLPQCLPNHDYTCTAFEFLEILVAIISKVDLVVDKNVQMDLIFTAGQVCFTNDKYLQKHIQDDFKGEPDIIALGKLYTTRGNALLHLFVAYLRSLAEEGKIKDFYLVDNFHIDNYPPHPYKPVTQTALTLTVPSLEPGKNDFNTLLRLAAKSQSRIYSSNHTFSKQENAFLDKFEEDPYKVFDTIFSKSSKRYLYKFDKNFDPNALKKLSESSIQKALGSISENDQYAVATWIDHIKGQDFNDFLSVLDDSGHGEGTLAFDSSAINFGKKSNNEKENISPVRVSKMNLSEWFISSWKYETFLQKVQNTLLIKLTKRIGDCDWLVLSTDERVGKSCYLTPPSSSDSAKMFEGKKLPRSDSDDVSIKSRPPPPNLLGEKSYSPLLETSSSSIYSGISKFQNKPSPIHETSNNIHSSRKSKMSITTSGMPPVPQVLESRTDRNEIMTPIERNGNNSFQMAIPNPANIPPVMAKVNNPSMLDVRAPENKSMAGKRRSVEIPATPESRAVGDRFDSIITDQQHFAKPLDFGAKVRAVVSDIPVAETTQDEISYERKTNPVETSITNSSESQKTTLSDIKEDEGGTNEEATKDHDSLDMSASLNDTLENIEKEVGSLKSLKNSKEVNEDLSHRARIVSSNITGVSTTVNGEDNSLDKETHVHTRREVRSSDITVIVERKRDSTELDAEGKDISSTDDFEDASSLKSDEVDEDEKEEEEEEMNDVHEYNNASSVATTAYSEALEKNGICGSLKSEKDVPSLVEQSGDSTDPAEKSISLTPSKKLLRASALIETESSPNDILNDLIDNYNSESLVAPNNEGATLFEVIKSQMERLSHGKDLPPVPNKGKPVLEKLKMDVLKESEDGENNEDLPLVTPTKSTTYVNGFSYNATPPMKQNEFQNTTKLPYTHDPNTNFYRTLKKSNESERKIDEPVVTSGGEEDEEMVHSLQSIQAEISSSAADNKSFRNVMLKTRRSFRNLKSKSLKT</sequence>
<evidence type="ECO:0000313" key="4">
    <source>
        <dbReference type="Proteomes" id="UP000422736"/>
    </source>
</evidence>
<proteinExistence type="predicted"/>
<protein>
    <submittedName>
        <fullName evidence="3">Protein YJL127C-B</fullName>
    </submittedName>
</protein>
<organism evidence="3 4">
    <name type="scientific">Kluyveromyces marxianus</name>
    <name type="common">Yeast</name>
    <name type="synonym">Candida kefyr</name>
    <dbReference type="NCBI Taxonomy" id="4911"/>
    <lineage>
        <taxon>Eukaryota</taxon>
        <taxon>Fungi</taxon>
        <taxon>Dikarya</taxon>
        <taxon>Ascomycota</taxon>
        <taxon>Saccharomycotina</taxon>
        <taxon>Saccharomycetes</taxon>
        <taxon>Saccharomycetales</taxon>
        <taxon>Saccharomycetaceae</taxon>
        <taxon>Kluyveromyces</taxon>
    </lineage>
</organism>
<feature type="compositionally biased region" description="Acidic residues" evidence="1">
    <location>
        <begin position="989"/>
        <end position="1002"/>
    </location>
</feature>
<feature type="region of interest" description="Disordered" evidence="1">
    <location>
        <begin position="1203"/>
        <end position="1222"/>
    </location>
</feature>
<dbReference type="Proteomes" id="UP000422736">
    <property type="component" value="Chromosome 6"/>
</dbReference>
<dbReference type="Pfam" id="PF08101">
    <property type="entry name" value="Msb1-Mug8_dom"/>
    <property type="match status" value="1"/>
</dbReference>
<feature type="region of interest" description="Disordered" evidence="1">
    <location>
        <begin position="1031"/>
        <end position="1059"/>
    </location>
</feature>
<reference evidence="3 4" key="1">
    <citation type="submission" date="2016-03" db="EMBL/GenBank/DDBJ databases">
        <title>How can Kluyveromyces marxianus grow so fast - potential evolutionary course in Saccharomyces Complex revealed by comparative genomics.</title>
        <authorList>
            <person name="Mo W."/>
            <person name="Lu W."/>
            <person name="Yang X."/>
            <person name="Qi J."/>
            <person name="Lv H."/>
        </authorList>
    </citation>
    <scope>NUCLEOTIDE SEQUENCE [LARGE SCALE GENOMIC DNA]</scope>
    <source>
        <strain evidence="3 4">FIM1</strain>
    </source>
</reference>
<feature type="compositionally biased region" description="Basic and acidic residues" evidence="1">
    <location>
        <begin position="634"/>
        <end position="651"/>
    </location>
</feature>
<keyword evidence="4" id="KW-1185">Reference proteome</keyword>
<feature type="region of interest" description="Disordered" evidence="1">
    <location>
        <begin position="684"/>
        <end position="719"/>
    </location>
</feature>
<evidence type="ECO:0000259" key="2">
    <source>
        <dbReference type="Pfam" id="PF08101"/>
    </source>
</evidence>
<name>A0ABX6EZN9_KLUMA</name>
<dbReference type="InterPro" id="IPR037508">
    <property type="entry name" value="Msb1/Mug8"/>
</dbReference>
<gene>
    <name evidence="3" type="primary">MCO6</name>
    <name evidence="3" type="ORF">FIM1_3817</name>
</gene>
<accession>A0ABX6EZN9</accession>
<dbReference type="PANTHER" id="PTHR28093:SF1">
    <property type="entry name" value="MORPHOGENESIS-RELATED PROTEIN MSB1"/>
    <property type="match status" value="1"/>
</dbReference>
<evidence type="ECO:0000256" key="1">
    <source>
        <dbReference type="SAM" id="MobiDB-lite"/>
    </source>
</evidence>
<feature type="region of interest" description="Disordered" evidence="1">
    <location>
        <begin position="831"/>
        <end position="876"/>
    </location>
</feature>
<feature type="compositionally biased region" description="Polar residues" evidence="1">
    <location>
        <begin position="841"/>
        <end position="858"/>
    </location>
</feature>
<feature type="region of interest" description="Disordered" evidence="1">
    <location>
        <begin position="962"/>
        <end position="1011"/>
    </location>
</feature>
<dbReference type="InterPro" id="IPR012965">
    <property type="entry name" value="Msb1/Mug8_dom"/>
</dbReference>
<dbReference type="EMBL" id="CP015059">
    <property type="protein sequence ID" value="QGN17086.1"/>
    <property type="molecule type" value="Genomic_DNA"/>
</dbReference>
<feature type="domain" description="Meiotically up-regulated protein Msb1/Mug8" evidence="2">
    <location>
        <begin position="183"/>
        <end position="613"/>
    </location>
</feature>
<feature type="compositionally biased region" description="Basic and acidic residues" evidence="1">
    <location>
        <begin position="859"/>
        <end position="876"/>
    </location>
</feature>
<dbReference type="PANTHER" id="PTHR28093">
    <property type="entry name" value="MORPHOGENESIS-RELATED PROTEIN MSB1"/>
    <property type="match status" value="1"/>
</dbReference>
<evidence type="ECO:0000313" key="3">
    <source>
        <dbReference type="EMBL" id="QGN17086.1"/>
    </source>
</evidence>
<feature type="compositionally biased region" description="Basic and acidic residues" evidence="1">
    <location>
        <begin position="13"/>
        <end position="34"/>
    </location>
</feature>
<feature type="compositionally biased region" description="Basic and acidic residues" evidence="1">
    <location>
        <begin position="962"/>
        <end position="974"/>
    </location>
</feature>
<feature type="region of interest" description="Disordered" evidence="1">
    <location>
        <begin position="1"/>
        <end position="95"/>
    </location>
</feature>
<feature type="compositionally biased region" description="Low complexity" evidence="1">
    <location>
        <begin position="78"/>
        <end position="91"/>
    </location>
</feature>